<keyword evidence="6 13" id="KW-0812">Transmembrane</keyword>
<keyword evidence="5" id="KW-0349">Heme</keyword>
<keyword evidence="8" id="KW-0249">Electron transport</keyword>
<comment type="subcellular location">
    <subcellularLocation>
        <location evidence="2">Cell membrane</location>
        <topology evidence="2">Multi-pass membrane protein</topology>
    </subcellularLocation>
</comment>
<dbReference type="InterPro" id="IPR052168">
    <property type="entry name" value="Cytochrome_b561_oxidase"/>
</dbReference>
<keyword evidence="11 13" id="KW-0472">Membrane</keyword>
<evidence type="ECO:0000313" key="16">
    <source>
        <dbReference type="Proteomes" id="UP001595798"/>
    </source>
</evidence>
<keyword evidence="16" id="KW-1185">Reference proteome</keyword>
<accession>A0ABV8QD66</accession>
<name>A0ABV8QD66_9GAMM</name>
<dbReference type="SUPFAM" id="SSF81342">
    <property type="entry name" value="Transmembrane di-heme cytochromes"/>
    <property type="match status" value="1"/>
</dbReference>
<dbReference type="Proteomes" id="UP001595798">
    <property type="component" value="Unassembled WGS sequence"/>
</dbReference>
<evidence type="ECO:0000256" key="1">
    <source>
        <dbReference type="ARBA" id="ARBA00001970"/>
    </source>
</evidence>
<reference evidence="16" key="1">
    <citation type="journal article" date="2019" name="Int. J. Syst. Evol. Microbiol.">
        <title>The Global Catalogue of Microorganisms (GCM) 10K type strain sequencing project: providing services to taxonomists for standard genome sequencing and annotation.</title>
        <authorList>
            <consortium name="The Broad Institute Genomics Platform"/>
            <consortium name="The Broad Institute Genome Sequencing Center for Infectious Disease"/>
            <person name="Wu L."/>
            <person name="Ma J."/>
        </authorList>
    </citation>
    <scope>NUCLEOTIDE SEQUENCE [LARGE SCALE GENOMIC DNA]</scope>
    <source>
        <strain evidence="16">CECT 7297</strain>
    </source>
</reference>
<evidence type="ECO:0000256" key="3">
    <source>
        <dbReference type="ARBA" id="ARBA00022448"/>
    </source>
</evidence>
<feature type="transmembrane region" description="Helical" evidence="13">
    <location>
        <begin position="90"/>
        <end position="111"/>
    </location>
</feature>
<keyword evidence="10" id="KW-0408">Iron</keyword>
<dbReference type="Gene3D" id="1.20.950.20">
    <property type="entry name" value="Transmembrane di-heme cytochromes, Chain C"/>
    <property type="match status" value="2"/>
</dbReference>
<dbReference type="PANTHER" id="PTHR30529:SF1">
    <property type="entry name" value="CYTOCHROME B561 HOMOLOG 2"/>
    <property type="match status" value="1"/>
</dbReference>
<comment type="caution">
    <text evidence="15">The sequence shown here is derived from an EMBL/GenBank/DDBJ whole genome shotgun (WGS) entry which is preliminary data.</text>
</comment>
<feature type="transmembrane region" description="Helical" evidence="13">
    <location>
        <begin position="147"/>
        <end position="168"/>
    </location>
</feature>
<evidence type="ECO:0000256" key="11">
    <source>
        <dbReference type="ARBA" id="ARBA00023136"/>
    </source>
</evidence>
<evidence type="ECO:0000259" key="14">
    <source>
        <dbReference type="Pfam" id="PF01292"/>
    </source>
</evidence>
<evidence type="ECO:0000256" key="9">
    <source>
        <dbReference type="ARBA" id="ARBA00022989"/>
    </source>
</evidence>
<feature type="transmembrane region" description="Helical" evidence="13">
    <location>
        <begin position="51"/>
        <end position="69"/>
    </location>
</feature>
<organism evidence="15 16">
    <name type="scientific">Marinobacter lacisalsi</name>
    <dbReference type="NCBI Taxonomy" id="475979"/>
    <lineage>
        <taxon>Bacteria</taxon>
        <taxon>Pseudomonadati</taxon>
        <taxon>Pseudomonadota</taxon>
        <taxon>Gammaproteobacteria</taxon>
        <taxon>Pseudomonadales</taxon>
        <taxon>Marinobacteraceae</taxon>
        <taxon>Marinobacter</taxon>
    </lineage>
</organism>
<evidence type="ECO:0000256" key="13">
    <source>
        <dbReference type="SAM" id="Phobius"/>
    </source>
</evidence>
<gene>
    <name evidence="15" type="ORF">ACFOZ5_04415</name>
</gene>
<sequence>MQFRNSRARYGAVSASLHWLVALAVFTLFGLGFYMVDLTYYDQWYRLAPHIHRSIGILLFAVVTLRLLWRFSGTVPSPLPAHSRFEVLSAHLAHWLLYLLMLVAMVSGYLISTADGSGVRVFDWFEVPSLTGRIERMEDVAGDVHYWVTWALVGLGVLHGLAAVKHHLVDRDDTLRRMLPVRLKRS</sequence>
<evidence type="ECO:0000256" key="10">
    <source>
        <dbReference type="ARBA" id="ARBA00023004"/>
    </source>
</evidence>
<keyword evidence="9 13" id="KW-1133">Transmembrane helix</keyword>
<feature type="domain" description="Cytochrome b561 bacterial/Ni-hydrogenase" evidence="14">
    <location>
        <begin position="9"/>
        <end position="180"/>
    </location>
</feature>
<feature type="transmembrane region" description="Helical" evidence="13">
    <location>
        <begin position="12"/>
        <end position="36"/>
    </location>
</feature>
<comment type="similarity">
    <text evidence="12">Belongs to the cytochrome b561 family.</text>
</comment>
<dbReference type="EMBL" id="JBHSDI010000007">
    <property type="protein sequence ID" value="MFC4258276.1"/>
    <property type="molecule type" value="Genomic_DNA"/>
</dbReference>
<keyword evidence="4" id="KW-1003">Cell membrane</keyword>
<evidence type="ECO:0000256" key="8">
    <source>
        <dbReference type="ARBA" id="ARBA00022982"/>
    </source>
</evidence>
<comment type="cofactor">
    <cofactor evidence="1">
        <name>heme b</name>
        <dbReference type="ChEBI" id="CHEBI:60344"/>
    </cofactor>
</comment>
<evidence type="ECO:0000256" key="5">
    <source>
        <dbReference type="ARBA" id="ARBA00022617"/>
    </source>
</evidence>
<evidence type="ECO:0000256" key="6">
    <source>
        <dbReference type="ARBA" id="ARBA00022692"/>
    </source>
</evidence>
<evidence type="ECO:0000313" key="15">
    <source>
        <dbReference type="EMBL" id="MFC4258276.1"/>
    </source>
</evidence>
<proteinExistence type="inferred from homology"/>
<dbReference type="RefSeq" id="WP_379885696.1">
    <property type="nucleotide sequence ID" value="NZ_JBHSDI010000007.1"/>
</dbReference>
<evidence type="ECO:0000256" key="4">
    <source>
        <dbReference type="ARBA" id="ARBA00022475"/>
    </source>
</evidence>
<evidence type="ECO:0000256" key="12">
    <source>
        <dbReference type="ARBA" id="ARBA00037975"/>
    </source>
</evidence>
<keyword evidence="3" id="KW-0813">Transport</keyword>
<keyword evidence="7" id="KW-0479">Metal-binding</keyword>
<evidence type="ECO:0000256" key="7">
    <source>
        <dbReference type="ARBA" id="ARBA00022723"/>
    </source>
</evidence>
<dbReference type="InterPro" id="IPR016174">
    <property type="entry name" value="Di-haem_cyt_TM"/>
</dbReference>
<dbReference type="InterPro" id="IPR011577">
    <property type="entry name" value="Cyt_b561_bac/Ni-Hgenase"/>
</dbReference>
<protein>
    <submittedName>
        <fullName evidence="15">Cytochrome b</fullName>
    </submittedName>
</protein>
<dbReference type="PANTHER" id="PTHR30529">
    <property type="entry name" value="CYTOCHROME B561"/>
    <property type="match status" value="1"/>
</dbReference>
<dbReference type="Pfam" id="PF01292">
    <property type="entry name" value="Ni_hydr_CYTB"/>
    <property type="match status" value="1"/>
</dbReference>
<evidence type="ECO:0000256" key="2">
    <source>
        <dbReference type="ARBA" id="ARBA00004651"/>
    </source>
</evidence>